<dbReference type="InterPro" id="IPR051057">
    <property type="entry name" value="PI-PLC_domain"/>
</dbReference>
<keyword evidence="2" id="KW-1133">Transmembrane helix</keyword>
<dbReference type="PROSITE" id="PS50007">
    <property type="entry name" value="PIPLC_X_DOMAIN"/>
    <property type="match status" value="1"/>
</dbReference>
<evidence type="ECO:0000256" key="2">
    <source>
        <dbReference type="SAM" id="Phobius"/>
    </source>
</evidence>
<gene>
    <name evidence="3" type="ORF">PGT21_008432</name>
    <name evidence="4" type="ORF">PGTUg99_022692</name>
</gene>
<dbReference type="SUPFAM" id="SSF51695">
    <property type="entry name" value="PLC-like phosphodiesterases"/>
    <property type="match status" value="1"/>
</dbReference>
<evidence type="ECO:0000313" key="6">
    <source>
        <dbReference type="Proteomes" id="UP000325313"/>
    </source>
</evidence>
<feature type="compositionally biased region" description="Pro residues" evidence="1">
    <location>
        <begin position="571"/>
        <end position="582"/>
    </location>
</feature>
<feature type="transmembrane region" description="Helical" evidence="2">
    <location>
        <begin position="95"/>
        <end position="113"/>
    </location>
</feature>
<dbReference type="Proteomes" id="UP000324748">
    <property type="component" value="Unassembled WGS sequence"/>
</dbReference>
<evidence type="ECO:0000313" key="3">
    <source>
        <dbReference type="EMBL" id="KAA1067533.1"/>
    </source>
</evidence>
<feature type="region of interest" description="Disordered" evidence="1">
    <location>
        <begin position="566"/>
        <end position="594"/>
    </location>
</feature>
<feature type="compositionally biased region" description="Pro residues" evidence="1">
    <location>
        <begin position="1"/>
        <end position="12"/>
    </location>
</feature>
<dbReference type="EMBL" id="VDEP01000377">
    <property type="protein sequence ID" value="KAA1092220.1"/>
    <property type="molecule type" value="Genomic_DNA"/>
</dbReference>
<dbReference type="GO" id="GO:0008081">
    <property type="term" value="F:phosphoric diester hydrolase activity"/>
    <property type="evidence" value="ECO:0007669"/>
    <property type="project" value="InterPro"/>
</dbReference>
<sequence>MSDQLPPGPPWHHPPHQNQPSGPHIIHIVSSSSTLQEEEEGADIRLSKSSPLSARADHPLIEKKKKKNEQQQSENAGEMMMSVLMTTIRGRRVQWLCNWLGSLVLAAILILSLSRPLGRASPFLPPNTPSPASSAPQQLNPDVRFQIGFQTHSSSSTSPASDPDLSSSTAPTNQIAPPLTSPPLVFSHDQADEIARRIFNAAPVLGYYEQSNGRLSNWMANVADGVAITSMSIPGTHDAATWNYTQATQDYLEPVTGKLPPAIAFQCQDRSLFQMLGDGIRFFDLRVGFLPDHQQLGFYHASALLSTTATLPDVLLGFYKWLDEHPTETVLMSIKVDNATFGNPPSPGQPSSKTLQLMLYQLLTQSQLARDHWLQEDSKLGTLGEARGKLIFIQRIDWSEIRSRREDYTPIGIPLPPQQFNDNDPDFSILYNPVDRASAYVEDFYNILPNPSPIIDKFNRKFQAVQSHLSLAAALNPQTVDQLFITFASGGALLNSPPVTPKMLAIGTGEGASLKNSVNGRIEALIQEQYSNGANDPNNNGQAPLRLGILIFDWYHQLPNLVQSVINQNPFSPPPPPSPPSSPSSTDDYSNYGP</sequence>
<keyword evidence="2" id="KW-0812">Transmembrane</keyword>
<evidence type="ECO:0008006" key="7">
    <source>
        <dbReference type="Google" id="ProtNLM"/>
    </source>
</evidence>
<comment type="caution">
    <text evidence="3">The sequence shown here is derived from an EMBL/GenBank/DDBJ whole genome shotgun (WGS) entry which is preliminary data.</text>
</comment>
<dbReference type="EMBL" id="VSWC01000184">
    <property type="protein sequence ID" value="KAA1067533.1"/>
    <property type="molecule type" value="Genomic_DNA"/>
</dbReference>
<dbReference type="InterPro" id="IPR017946">
    <property type="entry name" value="PLC-like_Pdiesterase_TIM-brl"/>
</dbReference>
<dbReference type="AlphaFoldDB" id="A0A5B0LUJ6"/>
<name>A0A5B0LUJ6_PUCGR</name>
<dbReference type="PANTHER" id="PTHR13593:SF116">
    <property type="entry name" value="PLC-LIKE PHOSPHODIESTERASE"/>
    <property type="match status" value="1"/>
</dbReference>
<proteinExistence type="predicted"/>
<reference evidence="5 6" key="1">
    <citation type="submission" date="2019-05" db="EMBL/GenBank/DDBJ databases">
        <title>Emergence of the Ug99 lineage of the wheat stem rust pathogen through somatic hybridization.</title>
        <authorList>
            <person name="Li F."/>
            <person name="Upadhyaya N.M."/>
            <person name="Sperschneider J."/>
            <person name="Matny O."/>
            <person name="Nguyen-Phuc H."/>
            <person name="Mago R."/>
            <person name="Raley C."/>
            <person name="Miller M.E."/>
            <person name="Silverstein K.A.T."/>
            <person name="Henningsen E."/>
            <person name="Hirsch C.D."/>
            <person name="Visser B."/>
            <person name="Pretorius Z.A."/>
            <person name="Steffenson B.J."/>
            <person name="Schwessinger B."/>
            <person name="Dodds P.N."/>
            <person name="Figueroa M."/>
        </authorList>
    </citation>
    <scope>NUCLEOTIDE SEQUENCE [LARGE SCALE GENOMIC DNA]</scope>
    <source>
        <strain evidence="3">21-0</strain>
        <strain evidence="4 6">Ug99</strain>
    </source>
</reference>
<evidence type="ECO:0000313" key="5">
    <source>
        <dbReference type="Proteomes" id="UP000324748"/>
    </source>
</evidence>
<dbReference type="OrthoDB" id="1046782at2759"/>
<keyword evidence="2" id="KW-0472">Membrane</keyword>
<protein>
    <recommendedName>
        <fullName evidence="7">Phosphatidylinositol-specific phospholipase C X domain-containing protein</fullName>
    </recommendedName>
</protein>
<dbReference type="PANTHER" id="PTHR13593">
    <property type="match status" value="1"/>
</dbReference>
<keyword evidence="5" id="KW-1185">Reference proteome</keyword>
<feature type="region of interest" description="Disordered" evidence="1">
    <location>
        <begin position="1"/>
        <end position="77"/>
    </location>
</feature>
<dbReference type="GO" id="GO:0006629">
    <property type="term" value="P:lipid metabolic process"/>
    <property type="evidence" value="ECO:0007669"/>
    <property type="project" value="InterPro"/>
</dbReference>
<dbReference type="Gene3D" id="3.20.20.190">
    <property type="entry name" value="Phosphatidylinositol (PI) phosphodiesterase"/>
    <property type="match status" value="1"/>
</dbReference>
<organism evidence="3 5">
    <name type="scientific">Puccinia graminis f. sp. tritici</name>
    <dbReference type="NCBI Taxonomy" id="56615"/>
    <lineage>
        <taxon>Eukaryota</taxon>
        <taxon>Fungi</taxon>
        <taxon>Dikarya</taxon>
        <taxon>Basidiomycota</taxon>
        <taxon>Pucciniomycotina</taxon>
        <taxon>Pucciniomycetes</taxon>
        <taxon>Pucciniales</taxon>
        <taxon>Pucciniaceae</taxon>
        <taxon>Puccinia</taxon>
    </lineage>
</organism>
<evidence type="ECO:0000256" key="1">
    <source>
        <dbReference type="SAM" id="MobiDB-lite"/>
    </source>
</evidence>
<dbReference type="Proteomes" id="UP000325313">
    <property type="component" value="Unassembled WGS sequence"/>
</dbReference>
<evidence type="ECO:0000313" key="4">
    <source>
        <dbReference type="EMBL" id="KAA1092220.1"/>
    </source>
</evidence>
<feature type="compositionally biased region" description="Low complexity" evidence="1">
    <location>
        <begin position="153"/>
        <end position="172"/>
    </location>
</feature>
<accession>A0A5B0LUJ6</accession>
<feature type="region of interest" description="Disordered" evidence="1">
    <location>
        <begin position="151"/>
        <end position="182"/>
    </location>
</feature>